<dbReference type="Gene3D" id="3.10.400.20">
    <property type="match status" value="1"/>
</dbReference>
<dbReference type="CDD" id="cd21156">
    <property type="entry name" value="PUA_eIF2d-like"/>
    <property type="match status" value="1"/>
</dbReference>
<dbReference type="GO" id="GO:0001731">
    <property type="term" value="P:formation of translation preinitiation complex"/>
    <property type="evidence" value="ECO:0007669"/>
    <property type="project" value="InterPro"/>
</dbReference>
<protein>
    <recommendedName>
        <fullName evidence="2">SUI1 domain-containing protein</fullName>
    </recommendedName>
</protein>
<dbReference type="PANTHER" id="PTHR12217:SF4">
    <property type="entry name" value="EUKARYOTIC TRANSLATION INITIATION FACTOR 2D"/>
    <property type="match status" value="1"/>
</dbReference>
<proteinExistence type="predicted"/>
<evidence type="ECO:0000313" key="4">
    <source>
        <dbReference type="Proteomes" id="UP000193411"/>
    </source>
</evidence>
<feature type="region of interest" description="Disordered" evidence="1">
    <location>
        <begin position="216"/>
        <end position="368"/>
    </location>
</feature>
<dbReference type="InterPro" id="IPR004521">
    <property type="entry name" value="Uncharacterised_CHP00451"/>
</dbReference>
<dbReference type="InterPro" id="IPR036877">
    <property type="entry name" value="SUI1_dom_sf"/>
</dbReference>
<feature type="domain" description="SUI1" evidence="2">
    <location>
        <begin position="418"/>
        <end position="493"/>
    </location>
</feature>
<reference evidence="3 4" key="1">
    <citation type="submission" date="2016-07" db="EMBL/GenBank/DDBJ databases">
        <title>Pervasive Adenine N6-methylation of Active Genes in Fungi.</title>
        <authorList>
            <consortium name="DOE Joint Genome Institute"/>
            <person name="Mondo S.J."/>
            <person name="Dannebaum R.O."/>
            <person name="Kuo R.C."/>
            <person name="Labutti K."/>
            <person name="Haridas S."/>
            <person name="Kuo A."/>
            <person name="Salamov A."/>
            <person name="Ahrendt S.R."/>
            <person name="Lipzen A."/>
            <person name="Sullivan W."/>
            <person name="Andreopoulos W.B."/>
            <person name="Clum A."/>
            <person name="Lindquist E."/>
            <person name="Daum C."/>
            <person name="Ramamoorthy G.K."/>
            <person name="Gryganskyi A."/>
            <person name="Culley D."/>
            <person name="Magnuson J.K."/>
            <person name="James T.Y."/>
            <person name="O'Malley M.A."/>
            <person name="Stajich J.E."/>
            <person name="Spatafora J.W."/>
            <person name="Visel A."/>
            <person name="Grigoriev I.V."/>
        </authorList>
    </citation>
    <scope>NUCLEOTIDE SEQUENCE [LARGE SCALE GENOMIC DNA]</scope>
    <source>
        <strain evidence="3 4">PL171</strain>
    </source>
</reference>
<feature type="compositionally biased region" description="Basic residues" evidence="1">
    <location>
        <begin position="290"/>
        <end position="301"/>
    </location>
</feature>
<organism evidence="3 4">
    <name type="scientific">Catenaria anguillulae PL171</name>
    <dbReference type="NCBI Taxonomy" id="765915"/>
    <lineage>
        <taxon>Eukaryota</taxon>
        <taxon>Fungi</taxon>
        <taxon>Fungi incertae sedis</taxon>
        <taxon>Blastocladiomycota</taxon>
        <taxon>Blastocladiomycetes</taxon>
        <taxon>Blastocladiales</taxon>
        <taxon>Catenariaceae</taxon>
        <taxon>Catenaria</taxon>
    </lineage>
</organism>
<feature type="compositionally biased region" description="Low complexity" evidence="1">
    <location>
        <begin position="264"/>
        <end position="283"/>
    </location>
</feature>
<feature type="non-terminal residue" evidence="3">
    <location>
        <position position="1"/>
    </location>
</feature>
<gene>
    <name evidence="3" type="ORF">BCR44DRAFT_1435540</name>
</gene>
<dbReference type="PANTHER" id="PTHR12217">
    <property type="entry name" value="EUKARYOTIC TRANSLATION INITIATION FACTOR 2D"/>
    <property type="match status" value="1"/>
</dbReference>
<name>A0A1Y2HMR3_9FUNG</name>
<dbReference type="Pfam" id="PF01253">
    <property type="entry name" value="SUI1"/>
    <property type="match status" value="1"/>
</dbReference>
<keyword evidence="4" id="KW-1185">Reference proteome</keyword>
<comment type="caution">
    <text evidence="3">The sequence shown here is derived from an EMBL/GenBank/DDBJ whole genome shotgun (WGS) entry which is preliminary data.</text>
</comment>
<dbReference type="SUPFAM" id="SSF88697">
    <property type="entry name" value="PUA domain-like"/>
    <property type="match status" value="1"/>
</dbReference>
<dbReference type="InterPro" id="IPR048248">
    <property type="entry name" value="PUA_eIF2d-like"/>
</dbReference>
<dbReference type="SUPFAM" id="SSF55159">
    <property type="entry name" value="eIF1-like"/>
    <property type="match status" value="1"/>
</dbReference>
<dbReference type="Proteomes" id="UP000193411">
    <property type="component" value="Unassembled WGS sequence"/>
</dbReference>
<dbReference type="PROSITE" id="PS50890">
    <property type="entry name" value="PUA"/>
    <property type="match status" value="1"/>
</dbReference>
<evidence type="ECO:0000313" key="3">
    <source>
        <dbReference type="EMBL" id="ORZ34983.1"/>
    </source>
</evidence>
<dbReference type="PROSITE" id="PS50296">
    <property type="entry name" value="SUI1"/>
    <property type="match status" value="1"/>
</dbReference>
<dbReference type="NCBIfam" id="TIGR00451">
    <property type="entry name" value="unchar_dom_2"/>
    <property type="match status" value="1"/>
</dbReference>
<dbReference type="InterPro" id="IPR039757">
    <property type="entry name" value="EIF2D"/>
</dbReference>
<dbReference type="Pfam" id="PF26292">
    <property type="entry name" value="PUA_elF2D"/>
    <property type="match status" value="1"/>
</dbReference>
<sequence>LLPSLASRLNIPTATEPNKHARITFQRNFTTKSASAIKSSEWRRTRDRLPQGLLPYLSTVAKVSAERITFATDKATATLYWSVPDNHLLAMDPGNVWTTCLPNHLPSLVACWRAPGGIPTFCTPPQVMEKIFQAADLMAPGIFGDLPDVQPGQVVGVALLGNPRCVLAIGVALMDTHTIATQRKGKAVRIIHFYGDNLWEKCGKPKVPEIAPVVSDEQLSSDNDNQPDPPTTDAGEPAEPGPSTRNESLEEPLVPALDSRAVTDSSPSDADDANPAASIDPDSTTQLAFLRRRRAGTRRRVFPAASPRRARQRSTAREQIGQLPDRSQARATPPLHESRSQSTRPSHPHPFPVSAPTGGRTTRPAWEEEEERALVPPVHFAKRDAITAAVIAAMRKSYRVTDPRTGLDDVRRGEFRKVEISTEKRQGRKVVTVVKYLAQIMPVGGELQGELSTKCASSVSVGDMAGVPAAMGPVVQVQGDQIKFFRTWVAERGVAHLCEFVKK</sequence>
<dbReference type="Gene3D" id="3.30.780.10">
    <property type="entry name" value="SUI1-like domain"/>
    <property type="match status" value="1"/>
</dbReference>
<evidence type="ECO:0000256" key="1">
    <source>
        <dbReference type="SAM" id="MobiDB-lite"/>
    </source>
</evidence>
<dbReference type="GO" id="GO:0003743">
    <property type="term" value="F:translation initiation factor activity"/>
    <property type="evidence" value="ECO:0007669"/>
    <property type="project" value="InterPro"/>
</dbReference>
<dbReference type="EMBL" id="MCFL01000025">
    <property type="protein sequence ID" value="ORZ34983.1"/>
    <property type="molecule type" value="Genomic_DNA"/>
</dbReference>
<dbReference type="STRING" id="765915.A0A1Y2HMR3"/>
<dbReference type="AlphaFoldDB" id="A0A1Y2HMR3"/>
<dbReference type="OrthoDB" id="199771at2759"/>
<accession>A0A1Y2HMR3</accession>
<evidence type="ECO:0000259" key="2">
    <source>
        <dbReference type="PROSITE" id="PS50296"/>
    </source>
</evidence>
<dbReference type="InterPro" id="IPR001950">
    <property type="entry name" value="SUI1"/>
</dbReference>
<dbReference type="InterPro" id="IPR015947">
    <property type="entry name" value="PUA-like_sf"/>
</dbReference>
<dbReference type="GO" id="GO:0003723">
    <property type="term" value="F:RNA binding"/>
    <property type="evidence" value="ECO:0007669"/>
    <property type="project" value="InterPro"/>
</dbReference>